<gene>
    <name evidence="1" type="ORF">ACOLOM_LOCUS2564</name>
</gene>
<reference evidence="1" key="1">
    <citation type="submission" date="2021-06" db="EMBL/GenBank/DDBJ databases">
        <authorList>
            <person name="Kallberg Y."/>
            <person name="Tangrot J."/>
            <person name="Rosling A."/>
        </authorList>
    </citation>
    <scope>NUCLEOTIDE SEQUENCE</scope>
    <source>
        <strain evidence="1">CL356</strain>
    </source>
</reference>
<evidence type="ECO:0000313" key="2">
    <source>
        <dbReference type="Proteomes" id="UP000789525"/>
    </source>
</evidence>
<comment type="caution">
    <text evidence="1">The sequence shown here is derived from an EMBL/GenBank/DDBJ whole genome shotgun (WGS) entry which is preliminary data.</text>
</comment>
<evidence type="ECO:0000313" key="1">
    <source>
        <dbReference type="EMBL" id="CAG8495482.1"/>
    </source>
</evidence>
<accession>A0ACA9KXH2</accession>
<name>A0ACA9KXH2_9GLOM</name>
<keyword evidence="2" id="KW-1185">Reference proteome</keyword>
<sequence length="167" mass="18605">MTGISLIIKKSLHDWHHATLGLILSLSLTLMVTEVFKNTVGRPRPDFIDRCQPVNGSTDASVYGLSTSSICTQTDHALIKDGFKSFISGHSSSFILSLFAYHQYYPALYSHISDKPYSTRLKESLPDYRADFSFHDGSTFEVSVVRRDGAVLHQDSKNFVQSDGNVV</sequence>
<dbReference type="Proteomes" id="UP000789525">
    <property type="component" value="Unassembled WGS sequence"/>
</dbReference>
<dbReference type="EMBL" id="CAJVPT010003401">
    <property type="protein sequence ID" value="CAG8495482.1"/>
    <property type="molecule type" value="Genomic_DNA"/>
</dbReference>
<organism evidence="1 2">
    <name type="scientific">Acaulospora colombiana</name>
    <dbReference type="NCBI Taxonomy" id="27376"/>
    <lineage>
        <taxon>Eukaryota</taxon>
        <taxon>Fungi</taxon>
        <taxon>Fungi incertae sedis</taxon>
        <taxon>Mucoromycota</taxon>
        <taxon>Glomeromycotina</taxon>
        <taxon>Glomeromycetes</taxon>
        <taxon>Diversisporales</taxon>
        <taxon>Acaulosporaceae</taxon>
        <taxon>Acaulospora</taxon>
    </lineage>
</organism>
<proteinExistence type="predicted"/>
<protein>
    <submittedName>
        <fullName evidence="1">13263_t:CDS:1</fullName>
    </submittedName>
</protein>